<evidence type="ECO:0000313" key="2">
    <source>
        <dbReference type="EMBL" id="KAJ7362102.1"/>
    </source>
</evidence>
<feature type="region of interest" description="Disordered" evidence="1">
    <location>
        <begin position="31"/>
        <end position="60"/>
    </location>
</feature>
<dbReference type="Proteomes" id="UP001163046">
    <property type="component" value="Unassembled WGS sequence"/>
</dbReference>
<protein>
    <submittedName>
        <fullName evidence="2">Uncharacterized protein</fullName>
    </submittedName>
</protein>
<evidence type="ECO:0000256" key="1">
    <source>
        <dbReference type="SAM" id="MobiDB-lite"/>
    </source>
</evidence>
<name>A0A9W9YQ37_9CNID</name>
<keyword evidence="3" id="KW-1185">Reference proteome</keyword>
<organism evidence="2 3">
    <name type="scientific">Desmophyllum pertusum</name>
    <dbReference type="NCBI Taxonomy" id="174260"/>
    <lineage>
        <taxon>Eukaryota</taxon>
        <taxon>Metazoa</taxon>
        <taxon>Cnidaria</taxon>
        <taxon>Anthozoa</taxon>
        <taxon>Hexacorallia</taxon>
        <taxon>Scleractinia</taxon>
        <taxon>Caryophylliina</taxon>
        <taxon>Caryophylliidae</taxon>
        <taxon>Desmophyllum</taxon>
    </lineage>
</organism>
<dbReference type="EMBL" id="MU827307">
    <property type="protein sequence ID" value="KAJ7362102.1"/>
    <property type="molecule type" value="Genomic_DNA"/>
</dbReference>
<proteinExistence type="predicted"/>
<sequence>MGGFGPRSHHRFIQSIKQPFKSVVETPGFSENKQLQESAKESRSFHPPRVGRFNGCSNRRPGYQDQALFCTSPSRTSFNSPLLFFLCLSIIQIQPMRF</sequence>
<reference evidence="2" key="1">
    <citation type="submission" date="2023-01" db="EMBL/GenBank/DDBJ databases">
        <title>Genome assembly of the deep-sea coral Lophelia pertusa.</title>
        <authorList>
            <person name="Herrera S."/>
            <person name="Cordes E."/>
        </authorList>
    </citation>
    <scope>NUCLEOTIDE SEQUENCE</scope>
    <source>
        <strain evidence="2">USNM1676648</strain>
        <tissue evidence="2">Polyp</tissue>
    </source>
</reference>
<evidence type="ECO:0000313" key="3">
    <source>
        <dbReference type="Proteomes" id="UP001163046"/>
    </source>
</evidence>
<accession>A0A9W9YQ37</accession>
<dbReference type="AlphaFoldDB" id="A0A9W9YQ37"/>
<comment type="caution">
    <text evidence="2">The sequence shown here is derived from an EMBL/GenBank/DDBJ whole genome shotgun (WGS) entry which is preliminary data.</text>
</comment>
<gene>
    <name evidence="2" type="ORF">OS493_013193</name>
</gene>